<keyword evidence="4" id="KW-1185">Reference proteome</keyword>
<keyword evidence="2" id="KW-0472">Membrane</keyword>
<keyword evidence="2" id="KW-1133">Transmembrane helix</keyword>
<proteinExistence type="predicted"/>
<evidence type="ECO:0000313" key="3">
    <source>
        <dbReference type="EMBL" id="MVU80092.1"/>
    </source>
</evidence>
<feature type="transmembrane region" description="Helical" evidence="2">
    <location>
        <begin position="12"/>
        <end position="32"/>
    </location>
</feature>
<sequence length="376" mass="40373">MALSAGTRRTVACVLVGLGAMLLVAAIMIPTYTISRLAKTPLDLEITTVATNPQTGAPSEVLDAKSLTSPTGSAKVDQNVPLVSQRFLTVENPSNASEMTIQAGQTLRRTDKQGDTGLLTATIDRVTIDRKTGQPVDSVDGGPNGSIAVTVDKKGEAVMDPVQHTGLQYRFPIGTDKKTYPYFDLNARKTFDINYVDETEINNLKVYHFQQSIPATDLSTVANSPTNKLTLAASKWGVEGDGDVTMARFYTNTRDLWVEPETGTVIKGQEQIHLYYARSGDKPEVTALKSTLVFDENTIESQISVAKDNMDKLSLYGRILPIILGVLAAIFLIVGILLGVLGKNGNGPTPVRRPAPAPAGGPGNFDPPTQQIDMSK</sequence>
<comment type="caution">
    <text evidence="3">The sequence shown here is derived from an EMBL/GenBank/DDBJ whole genome shotgun (WGS) entry which is preliminary data.</text>
</comment>
<accession>A0A7K1V0S2</accession>
<organism evidence="3 4">
    <name type="scientific">Nocardia terrae</name>
    <dbReference type="NCBI Taxonomy" id="2675851"/>
    <lineage>
        <taxon>Bacteria</taxon>
        <taxon>Bacillati</taxon>
        <taxon>Actinomycetota</taxon>
        <taxon>Actinomycetes</taxon>
        <taxon>Mycobacteriales</taxon>
        <taxon>Nocardiaceae</taxon>
        <taxon>Nocardia</taxon>
    </lineage>
</organism>
<feature type="transmembrane region" description="Helical" evidence="2">
    <location>
        <begin position="319"/>
        <end position="342"/>
    </location>
</feature>
<dbReference type="RefSeq" id="WP_157389628.1">
    <property type="nucleotide sequence ID" value="NZ_WRPP01000004.1"/>
</dbReference>
<feature type="region of interest" description="Disordered" evidence="1">
    <location>
        <begin position="349"/>
        <end position="376"/>
    </location>
</feature>
<dbReference type="Proteomes" id="UP000466794">
    <property type="component" value="Unassembled WGS sequence"/>
</dbReference>
<reference evidence="3 4" key="1">
    <citation type="submission" date="2019-12" db="EMBL/GenBank/DDBJ databases">
        <title>Nocardia sp. nov. ET3-3 isolated from soil.</title>
        <authorList>
            <person name="Kanchanasin P."/>
            <person name="Tanasupawat S."/>
            <person name="Yuki M."/>
            <person name="Kudo T."/>
        </authorList>
    </citation>
    <scope>NUCLEOTIDE SEQUENCE [LARGE SCALE GENOMIC DNA]</scope>
    <source>
        <strain evidence="3 4">ET3-3</strain>
    </source>
</reference>
<name>A0A7K1V0S2_9NOCA</name>
<protein>
    <submittedName>
        <fullName evidence="3">DUF3068 domain-containing protein</fullName>
    </submittedName>
</protein>
<evidence type="ECO:0000313" key="4">
    <source>
        <dbReference type="Proteomes" id="UP000466794"/>
    </source>
</evidence>
<gene>
    <name evidence="3" type="ORF">GPX89_22950</name>
</gene>
<dbReference type="EMBL" id="WRPP01000004">
    <property type="protein sequence ID" value="MVU80092.1"/>
    <property type="molecule type" value="Genomic_DNA"/>
</dbReference>
<dbReference type="AlphaFoldDB" id="A0A7K1V0S2"/>
<dbReference type="InterPro" id="IPR021424">
    <property type="entry name" value="PorA"/>
</dbReference>
<keyword evidence="2" id="KW-0812">Transmembrane</keyword>
<dbReference type="Pfam" id="PF11271">
    <property type="entry name" value="PorA"/>
    <property type="match status" value="1"/>
</dbReference>
<evidence type="ECO:0000256" key="1">
    <source>
        <dbReference type="SAM" id="MobiDB-lite"/>
    </source>
</evidence>
<evidence type="ECO:0000256" key="2">
    <source>
        <dbReference type="SAM" id="Phobius"/>
    </source>
</evidence>